<dbReference type="Gene3D" id="1.10.1740.10">
    <property type="match status" value="1"/>
</dbReference>
<protein>
    <submittedName>
        <fullName evidence="8">RNA polymerase sigma-70 factor (ECF subfamily)</fullName>
    </submittedName>
</protein>
<evidence type="ECO:0000256" key="4">
    <source>
        <dbReference type="ARBA" id="ARBA00023125"/>
    </source>
</evidence>
<dbReference type="InterPro" id="IPR039425">
    <property type="entry name" value="RNA_pol_sigma-70-like"/>
</dbReference>
<dbReference type="InterPro" id="IPR014284">
    <property type="entry name" value="RNA_pol_sigma-70_dom"/>
</dbReference>
<dbReference type="GO" id="GO:0003677">
    <property type="term" value="F:DNA binding"/>
    <property type="evidence" value="ECO:0007669"/>
    <property type="project" value="UniProtKB-KW"/>
</dbReference>
<evidence type="ECO:0000313" key="9">
    <source>
        <dbReference type="Proteomes" id="UP000239736"/>
    </source>
</evidence>
<evidence type="ECO:0000259" key="6">
    <source>
        <dbReference type="Pfam" id="PF04542"/>
    </source>
</evidence>
<dbReference type="Pfam" id="PF08281">
    <property type="entry name" value="Sigma70_r4_2"/>
    <property type="match status" value="1"/>
</dbReference>
<dbReference type="NCBIfam" id="TIGR02937">
    <property type="entry name" value="sigma70-ECF"/>
    <property type="match status" value="1"/>
</dbReference>
<sequence>MAFDARDDLSDEDLLTLYGQGDVAAARVLTLRLTPLAYRVALRMLNDAAEAEDVAQEAMLRLWRQAPDWQRGTAQVSTWLYRVATNLATDRLRRRRSVGLDEIPEPADDDPGAVGRMIEHDRQQALQHALMQLPERQRTAVVLRHIEGLANPEIAEVMGVGVEAVESLIARGKRALKSALSGRREELGYGDG</sequence>
<keyword evidence="9" id="KW-1185">Reference proteome</keyword>
<dbReference type="NCBIfam" id="NF004113">
    <property type="entry name" value="PRK05602.1"/>
    <property type="match status" value="1"/>
</dbReference>
<accession>A0A2S5JFG4</accession>
<dbReference type="NCBIfam" id="NF009176">
    <property type="entry name" value="PRK12524.1"/>
    <property type="match status" value="1"/>
</dbReference>
<comment type="caution">
    <text evidence="8">The sequence shown here is derived from an EMBL/GenBank/DDBJ whole genome shotgun (WGS) entry which is preliminary data.</text>
</comment>
<dbReference type="Proteomes" id="UP000239736">
    <property type="component" value="Unassembled WGS sequence"/>
</dbReference>
<gene>
    <name evidence="8" type="ORF">LV82_02085</name>
</gene>
<feature type="domain" description="RNA polymerase sigma-70 region 2" evidence="6">
    <location>
        <begin position="32"/>
        <end position="96"/>
    </location>
</feature>
<evidence type="ECO:0000256" key="5">
    <source>
        <dbReference type="ARBA" id="ARBA00023163"/>
    </source>
</evidence>
<proteinExistence type="inferred from homology"/>
<dbReference type="PANTHER" id="PTHR43133:SF8">
    <property type="entry name" value="RNA POLYMERASE SIGMA FACTOR HI_1459-RELATED"/>
    <property type="match status" value="1"/>
</dbReference>
<keyword evidence="2" id="KW-0805">Transcription regulation</keyword>
<keyword evidence="4" id="KW-0238">DNA-binding</keyword>
<dbReference type="CDD" id="cd06171">
    <property type="entry name" value="Sigma70_r4"/>
    <property type="match status" value="1"/>
</dbReference>
<evidence type="ECO:0000259" key="7">
    <source>
        <dbReference type="Pfam" id="PF08281"/>
    </source>
</evidence>
<feature type="domain" description="RNA polymerase sigma factor 70 region 4 type 2" evidence="7">
    <location>
        <begin position="124"/>
        <end position="176"/>
    </location>
</feature>
<keyword evidence="5" id="KW-0804">Transcription</keyword>
<evidence type="ECO:0000313" key="8">
    <source>
        <dbReference type="EMBL" id="PPB80213.1"/>
    </source>
</evidence>
<evidence type="ECO:0000256" key="1">
    <source>
        <dbReference type="ARBA" id="ARBA00010641"/>
    </source>
</evidence>
<dbReference type="Gene3D" id="1.10.10.10">
    <property type="entry name" value="Winged helix-like DNA-binding domain superfamily/Winged helix DNA-binding domain"/>
    <property type="match status" value="1"/>
</dbReference>
<comment type="similarity">
    <text evidence="1">Belongs to the sigma-70 factor family. ECF subfamily.</text>
</comment>
<dbReference type="InterPro" id="IPR013249">
    <property type="entry name" value="RNA_pol_sigma70_r4_t2"/>
</dbReference>
<evidence type="ECO:0000256" key="2">
    <source>
        <dbReference type="ARBA" id="ARBA00023015"/>
    </source>
</evidence>
<dbReference type="InterPro" id="IPR013324">
    <property type="entry name" value="RNA_pol_sigma_r3/r4-like"/>
</dbReference>
<dbReference type="InterPro" id="IPR013325">
    <property type="entry name" value="RNA_pol_sigma_r2"/>
</dbReference>
<dbReference type="PANTHER" id="PTHR43133">
    <property type="entry name" value="RNA POLYMERASE ECF-TYPE SIGMA FACTO"/>
    <property type="match status" value="1"/>
</dbReference>
<reference evidence="8 9" key="1">
    <citation type="submission" date="2018-01" db="EMBL/GenBank/DDBJ databases">
        <title>Genomic Encyclopedia of Archaeal and Bacterial Type Strains, Phase II (KMG-II): from individual species to whole genera.</title>
        <authorList>
            <person name="Goeker M."/>
        </authorList>
    </citation>
    <scope>NUCLEOTIDE SEQUENCE [LARGE SCALE GENOMIC DNA]</scope>
    <source>
        <strain evidence="8 9">DSM 12048</strain>
    </source>
</reference>
<name>A0A2S5JFG4_9RHOB</name>
<dbReference type="GO" id="GO:0016987">
    <property type="term" value="F:sigma factor activity"/>
    <property type="evidence" value="ECO:0007669"/>
    <property type="project" value="UniProtKB-KW"/>
</dbReference>
<dbReference type="Pfam" id="PF04542">
    <property type="entry name" value="Sigma70_r2"/>
    <property type="match status" value="1"/>
</dbReference>
<dbReference type="EMBL" id="PRDS01000006">
    <property type="protein sequence ID" value="PPB80213.1"/>
    <property type="molecule type" value="Genomic_DNA"/>
</dbReference>
<evidence type="ECO:0000256" key="3">
    <source>
        <dbReference type="ARBA" id="ARBA00023082"/>
    </source>
</evidence>
<dbReference type="InterPro" id="IPR036388">
    <property type="entry name" value="WH-like_DNA-bd_sf"/>
</dbReference>
<dbReference type="GO" id="GO:0006352">
    <property type="term" value="P:DNA-templated transcription initiation"/>
    <property type="evidence" value="ECO:0007669"/>
    <property type="project" value="InterPro"/>
</dbReference>
<dbReference type="SUPFAM" id="SSF88659">
    <property type="entry name" value="Sigma3 and sigma4 domains of RNA polymerase sigma factors"/>
    <property type="match status" value="1"/>
</dbReference>
<keyword evidence="3" id="KW-0731">Sigma factor</keyword>
<dbReference type="AlphaFoldDB" id="A0A2S5JFG4"/>
<dbReference type="SUPFAM" id="SSF88946">
    <property type="entry name" value="Sigma2 domain of RNA polymerase sigma factors"/>
    <property type="match status" value="1"/>
</dbReference>
<organism evidence="8 9">
    <name type="scientific">Albidovulum inexpectatum</name>
    <dbReference type="NCBI Taxonomy" id="196587"/>
    <lineage>
        <taxon>Bacteria</taxon>
        <taxon>Pseudomonadati</taxon>
        <taxon>Pseudomonadota</taxon>
        <taxon>Alphaproteobacteria</taxon>
        <taxon>Rhodobacterales</taxon>
        <taxon>Paracoccaceae</taxon>
        <taxon>Albidovulum</taxon>
    </lineage>
</organism>
<dbReference type="InterPro" id="IPR007627">
    <property type="entry name" value="RNA_pol_sigma70_r2"/>
</dbReference>